<feature type="compositionally biased region" description="Acidic residues" evidence="1">
    <location>
        <begin position="768"/>
        <end position="777"/>
    </location>
</feature>
<sequence>MFKTAYQGGVAVEILDKKLIKPWKIDTGVKKEYNKEVKGYIFVLETGKGQMRAPKTDKSTLHLTQPYLVIQCFLVSDKDFHLELAVRDINKTVKRLIFHKGTKGIKIEHHHSRIPINCFTVGKWMNLSINIKSFINHCYNTKKSSFNYKSLDSISIKGNLMIKKMFTMNNSLLDTEGYADPESFKVDEIPKTMNYAPNVPYVAQVITANRILETEGGLEESKIEEDQNTTFQSESSTKYKYAFGSRVKTEEDFDKGLGIIGVGRTGSAKKRLTGSSLNEETKKSKPKTTKKRMNVASKIDNKPPKRPPKKAAKTDPRPPMEHFEEEKKATEIPVKKDRTPLEIELENQKLKLEKQFKMVSKEEDKLESIKKKRKELFSNPFSKIKAQDPPKKSKPKDFNDDLMNELDMEEEKDPMHSIKEEDEELEQYSRHMRTGSSIEDDEDPEEDFNQRQDSKFVDTDDRDDIEDLQVAGTRTQLQYQEEDSTKNVIPDVQIPDSTINREIQDNTLNRDIQNVVQGIPGLDSEFGGIVMPLNSPDETIPVSSTTNKTDFPVHEKSVTQFNASSLPQEEPQIDDGTKFSIHQEVEYPEEEQDQITFSGKKVSEEIPDETPQEEIENNFDTNPDELEEGTFQEYEFGEGDLLSRTKVFGKSSTDQDPDSKDIETEPPRGNFDTKPELTGTEKYFESPLKAPEVAPKTEAPVRYEAEDEEEKEISQNLEKYSVRNKSSLSIQKDKIKKDKPIKRKEDPNPFIKGAMNMVEGWTTTAGQELEENNEEPNFESYNLEGIEPSDDHQNAFKDNNVDVDNCDNISKDSLEEDSPAPQTEESSSMKVVYNSVLGLYYDPLTKQHFEKIPENNN</sequence>
<evidence type="ECO:0000259" key="2">
    <source>
        <dbReference type="Pfam" id="PF05018"/>
    </source>
</evidence>
<dbReference type="Proteomes" id="UP001295684">
    <property type="component" value="Unassembled WGS sequence"/>
</dbReference>
<organism evidence="3 4">
    <name type="scientific">Euplotes crassus</name>
    <dbReference type="NCBI Taxonomy" id="5936"/>
    <lineage>
        <taxon>Eukaryota</taxon>
        <taxon>Sar</taxon>
        <taxon>Alveolata</taxon>
        <taxon>Ciliophora</taxon>
        <taxon>Intramacronucleata</taxon>
        <taxon>Spirotrichea</taxon>
        <taxon>Hypotrichia</taxon>
        <taxon>Euplotida</taxon>
        <taxon>Euplotidae</taxon>
        <taxon>Moneuplotes</taxon>
    </lineage>
</organism>
<evidence type="ECO:0000256" key="1">
    <source>
        <dbReference type="SAM" id="MobiDB-lite"/>
    </source>
</evidence>
<dbReference type="Pfam" id="PF05018">
    <property type="entry name" value="CFA20_dom"/>
    <property type="match status" value="1"/>
</dbReference>
<dbReference type="PANTHER" id="PTHR12458">
    <property type="entry name" value="ORF PROTEIN"/>
    <property type="match status" value="1"/>
</dbReference>
<feature type="compositionally biased region" description="Acidic residues" evidence="1">
    <location>
        <begin position="605"/>
        <end position="638"/>
    </location>
</feature>
<evidence type="ECO:0000313" key="3">
    <source>
        <dbReference type="EMBL" id="CAI2384210.1"/>
    </source>
</evidence>
<feature type="compositionally biased region" description="Basic and acidic residues" evidence="1">
    <location>
        <begin position="448"/>
        <end position="459"/>
    </location>
</feature>
<evidence type="ECO:0000313" key="4">
    <source>
        <dbReference type="Proteomes" id="UP001295684"/>
    </source>
</evidence>
<feature type="region of interest" description="Disordered" evidence="1">
    <location>
        <begin position="359"/>
        <end position="493"/>
    </location>
</feature>
<dbReference type="AlphaFoldDB" id="A0AAD1Y3P2"/>
<feature type="compositionally biased region" description="Acidic residues" evidence="1">
    <location>
        <begin position="438"/>
        <end position="447"/>
    </location>
</feature>
<proteinExistence type="predicted"/>
<feature type="compositionally biased region" description="Basic and acidic residues" evidence="1">
    <location>
        <begin position="385"/>
        <end position="399"/>
    </location>
</feature>
<reference evidence="3" key="1">
    <citation type="submission" date="2023-07" db="EMBL/GenBank/DDBJ databases">
        <authorList>
            <consortium name="AG Swart"/>
            <person name="Singh M."/>
            <person name="Singh A."/>
            <person name="Seah K."/>
            <person name="Emmerich C."/>
        </authorList>
    </citation>
    <scope>NUCLEOTIDE SEQUENCE</scope>
    <source>
        <strain evidence="3">DP1</strain>
    </source>
</reference>
<feature type="region of interest" description="Disordered" evidence="1">
    <location>
        <begin position="267"/>
        <end position="340"/>
    </location>
</feature>
<feature type="compositionally biased region" description="Basic and acidic residues" evidence="1">
    <location>
        <begin position="657"/>
        <end position="675"/>
    </location>
</feature>
<feature type="compositionally biased region" description="Basic and acidic residues" evidence="1">
    <location>
        <begin position="731"/>
        <end position="747"/>
    </location>
</feature>
<feature type="compositionally biased region" description="Basic and acidic residues" evidence="1">
    <location>
        <begin position="359"/>
        <end position="369"/>
    </location>
</feature>
<feature type="compositionally biased region" description="Basic and acidic residues" evidence="1">
    <location>
        <begin position="312"/>
        <end position="340"/>
    </location>
</feature>
<feature type="compositionally biased region" description="Acidic residues" evidence="1">
    <location>
        <begin position="400"/>
        <end position="412"/>
    </location>
</feature>
<feature type="domain" description="CFA20" evidence="2">
    <location>
        <begin position="1"/>
        <end position="192"/>
    </location>
</feature>
<feature type="compositionally biased region" description="Polar residues" evidence="1">
    <location>
        <begin position="820"/>
        <end position="829"/>
    </location>
</feature>
<accession>A0AAD1Y3P2</accession>
<dbReference type="InterPro" id="IPR007714">
    <property type="entry name" value="CFA20_dom"/>
</dbReference>
<keyword evidence="4" id="KW-1185">Reference proteome</keyword>
<feature type="compositionally biased region" description="Basic residues" evidence="1">
    <location>
        <begin position="284"/>
        <end position="293"/>
    </location>
</feature>
<feature type="region of interest" description="Disordered" evidence="1">
    <location>
        <begin position="603"/>
        <end position="829"/>
    </location>
</feature>
<comment type="caution">
    <text evidence="3">The sequence shown here is derived from an EMBL/GenBank/DDBJ whole genome shotgun (WGS) entry which is preliminary data.</text>
</comment>
<dbReference type="EMBL" id="CAMPGE010026527">
    <property type="protein sequence ID" value="CAI2384210.1"/>
    <property type="molecule type" value="Genomic_DNA"/>
</dbReference>
<protein>
    <recommendedName>
        <fullName evidence="2">CFA20 domain-containing protein</fullName>
    </recommendedName>
</protein>
<gene>
    <name evidence="3" type="ORF">ECRASSUSDP1_LOCUS25732</name>
</gene>
<dbReference type="InterPro" id="IPR040441">
    <property type="entry name" value="CFA20/CFAP20DC"/>
</dbReference>
<name>A0AAD1Y3P2_EUPCR</name>